<dbReference type="Proteomes" id="UP000216107">
    <property type="component" value="Unassembled WGS sequence"/>
</dbReference>
<evidence type="ECO:0000313" key="3">
    <source>
        <dbReference type="EMBL" id="PAS94754.1"/>
    </source>
</evidence>
<dbReference type="Proteomes" id="UP000623509">
    <property type="component" value="Unassembled WGS sequence"/>
</dbReference>
<dbReference type="NCBIfam" id="TIGR02523">
    <property type="entry name" value="type_IV_pilV"/>
    <property type="match status" value="1"/>
</dbReference>
<accession>A0A272EXA5</accession>
<comment type="caution">
    <text evidence="3">The sequence shown here is derived from an EMBL/GenBank/DDBJ whole genome shotgun (WGS) entry which is preliminary data.</text>
</comment>
<gene>
    <name evidence="3" type="primary">pilV</name>
    <name evidence="2" type="ORF">BGI27_04040</name>
    <name evidence="3" type="ORF">CGU29_02265</name>
</gene>
<evidence type="ECO:0000313" key="2">
    <source>
        <dbReference type="EMBL" id="KAF7600229.1"/>
    </source>
</evidence>
<dbReference type="OrthoDB" id="193195at2"/>
<proteinExistence type="predicted"/>
<feature type="transmembrane region" description="Helical" evidence="1">
    <location>
        <begin position="21"/>
        <end position="40"/>
    </location>
</feature>
<dbReference type="EMBL" id="NMRN01000004">
    <property type="protein sequence ID" value="PAS94754.1"/>
    <property type="molecule type" value="Genomic_DNA"/>
</dbReference>
<dbReference type="InterPro" id="IPR013362">
    <property type="entry name" value="Pilus_4_PilV"/>
</dbReference>
<dbReference type="AlphaFoldDB" id="A0A272EXA5"/>
<organism evidence="3 4">
    <name type="scientific">Candidatus Dactylopiibacterium carminicum</name>
    <dbReference type="NCBI Taxonomy" id="857335"/>
    <lineage>
        <taxon>Bacteria</taxon>
        <taxon>Pseudomonadati</taxon>
        <taxon>Pseudomonadota</taxon>
        <taxon>Betaproteobacteria</taxon>
        <taxon>Rhodocyclales</taxon>
        <taxon>Rhodocyclaceae</taxon>
        <taxon>Candidatus Dactylopiibacterium</taxon>
    </lineage>
</organism>
<evidence type="ECO:0000313" key="5">
    <source>
        <dbReference type="Proteomes" id="UP000623509"/>
    </source>
</evidence>
<evidence type="ECO:0000313" key="4">
    <source>
        <dbReference type="Proteomes" id="UP000216107"/>
    </source>
</evidence>
<keyword evidence="1" id="KW-0472">Membrane</keyword>
<evidence type="ECO:0000256" key="1">
    <source>
        <dbReference type="SAM" id="Phobius"/>
    </source>
</evidence>
<reference evidence="3 4" key="2">
    <citation type="submission" date="2017-07" db="EMBL/GenBank/DDBJ databases">
        <title>Candidatus Dactylopiibacterium carminicum, a nitrogen-fixing symbiont of the cochineal insect Dactylopius coccus and Dactylopius opuntiae (Hemiptera: Coccoidea: Dactylopiidae).</title>
        <authorList>
            <person name="Vera A."/>
        </authorList>
    </citation>
    <scope>NUCLEOTIDE SEQUENCE [LARGE SCALE GENOMIC DNA]</scope>
    <source>
        <strain evidence="3 4">NFDCM</strain>
    </source>
</reference>
<keyword evidence="1" id="KW-0812">Transmembrane</keyword>
<sequence>MRDMNATPRPTAQQGSALLEALVSILVFSLGVLGIVALLAKSTQFSVDAEDRTRAAMLANELASQMWENQSTSLDSGVISTWQARVQATGSGLPSASATCSVDSSGLATITVTWKALWRKSDEQANTYSTQVLIP</sequence>
<dbReference type="EMBL" id="MDUX01000008">
    <property type="protein sequence ID" value="KAF7600229.1"/>
    <property type="molecule type" value="Genomic_DNA"/>
</dbReference>
<keyword evidence="1" id="KW-1133">Transmembrane helix</keyword>
<name>A0A272EXA5_9RHOO</name>
<keyword evidence="5" id="KW-1185">Reference proteome</keyword>
<reference evidence="2 5" key="1">
    <citation type="submission" date="2016-08" db="EMBL/GenBank/DDBJ databases">
        <title>Candidatus Dactylopiibacterium carminicum genome sequence.</title>
        <authorList>
            <person name="Ramirez-Puebla S.T."/>
            <person name="Ormeno-Orrillo E."/>
            <person name="Vera-Ponce De Leon A."/>
            <person name="Luis L."/>
            <person name="Sanchez-Flores A."/>
            <person name="Monica R."/>
            <person name="Martinez-Romero E."/>
        </authorList>
    </citation>
    <scope>NUCLEOTIDE SEQUENCE [LARGE SCALE GENOMIC DNA]</scope>
    <source>
        <strain evidence="2">END1</strain>
    </source>
</reference>
<protein>
    <submittedName>
        <fullName evidence="3">Type IV pilus modification protein PilV</fullName>
    </submittedName>
</protein>